<evidence type="ECO:0000256" key="2">
    <source>
        <dbReference type="SAM" id="Phobius"/>
    </source>
</evidence>
<proteinExistence type="predicted"/>
<feature type="transmembrane region" description="Helical" evidence="2">
    <location>
        <begin position="117"/>
        <end position="138"/>
    </location>
</feature>
<feature type="region of interest" description="Disordered" evidence="1">
    <location>
        <begin position="83"/>
        <end position="105"/>
    </location>
</feature>
<dbReference type="Proteomes" id="UP000547614">
    <property type="component" value="Unassembled WGS sequence"/>
</dbReference>
<feature type="compositionally biased region" description="Basic and acidic residues" evidence="1">
    <location>
        <begin position="92"/>
        <end position="103"/>
    </location>
</feature>
<evidence type="ECO:0000313" key="4">
    <source>
        <dbReference type="Proteomes" id="UP000547614"/>
    </source>
</evidence>
<gene>
    <name evidence="3" type="ORF">FHR94_003311</name>
</gene>
<reference evidence="3 4" key="1">
    <citation type="submission" date="2020-08" db="EMBL/GenBank/DDBJ databases">
        <title>Genomic Encyclopedia of Type Strains, Phase III (KMG-III): the genomes of soil and plant-associated and newly described type strains.</title>
        <authorList>
            <person name="Whitman W."/>
        </authorList>
    </citation>
    <scope>NUCLEOTIDE SEQUENCE [LARGE SCALE GENOMIC DNA]</scope>
    <source>
        <strain evidence="3 4">CECT 7282</strain>
    </source>
</reference>
<evidence type="ECO:0000313" key="3">
    <source>
        <dbReference type="EMBL" id="MBB3192035.1"/>
    </source>
</evidence>
<keyword evidence="2" id="KW-0812">Transmembrane</keyword>
<comment type="caution">
    <text evidence="3">The sequence shown here is derived from an EMBL/GenBank/DDBJ whole genome shotgun (WGS) entry which is preliminary data.</text>
</comment>
<feature type="transmembrane region" description="Helical" evidence="2">
    <location>
        <begin position="21"/>
        <end position="38"/>
    </location>
</feature>
<protein>
    <submittedName>
        <fullName evidence="3">Uncharacterized protein</fullName>
    </submittedName>
</protein>
<keyword evidence="4" id="KW-1185">Reference proteome</keyword>
<dbReference type="RefSeq" id="WP_183327279.1">
    <property type="nucleotide sequence ID" value="NZ_JACHXP010000021.1"/>
</dbReference>
<name>A0A839VDB2_9GAMM</name>
<dbReference type="AlphaFoldDB" id="A0A839VDB2"/>
<dbReference type="EMBL" id="JACHXP010000021">
    <property type="protein sequence ID" value="MBB3192035.1"/>
    <property type="molecule type" value="Genomic_DNA"/>
</dbReference>
<evidence type="ECO:0000256" key="1">
    <source>
        <dbReference type="SAM" id="MobiDB-lite"/>
    </source>
</evidence>
<feature type="transmembrane region" description="Helical" evidence="2">
    <location>
        <begin position="44"/>
        <end position="63"/>
    </location>
</feature>
<accession>A0A839VDB2</accession>
<organism evidence="3 4">
    <name type="scientific">Halomonas cerina</name>
    <dbReference type="NCBI Taxonomy" id="447424"/>
    <lineage>
        <taxon>Bacteria</taxon>
        <taxon>Pseudomonadati</taxon>
        <taxon>Pseudomonadota</taxon>
        <taxon>Gammaproteobacteria</taxon>
        <taxon>Oceanospirillales</taxon>
        <taxon>Halomonadaceae</taxon>
        <taxon>Halomonas</taxon>
    </lineage>
</organism>
<keyword evidence="2" id="KW-1133">Transmembrane helix</keyword>
<keyword evidence="2" id="KW-0472">Membrane</keyword>
<sequence>MELSNTKLIVSRALNAFINSGFTYIFSLLSLLLSFYWGQQLENMSLFASFGGVVTILGLLKTVRFSTIEKYLNFEKEVGQTTGMTGTPVKNGEAEKIKEEAQNRKKRKLENELTSEFQGIFLTGLGTLVASFGSYIPIFL</sequence>